<dbReference type="CDD" id="cd01651">
    <property type="entry name" value="RT_G2_intron"/>
    <property type="match status" value="1"/>
</dbReference>
<sequence>MTNALMLESMSTKLRKVAERARRESDAKFHSLAHLIDEAALERAYRRRRRNAAVGVDGVTKEQYGQNLEVNLRGLHERLKTMRYRHQPILRRHVPKEQSKKTRPIGISAFEDKLVQDALREVLEAVYEQYFSECSYGFRPYRSAHDALRALDRVVHRGEVNWILEADIRSFFDSIDRPMLLGMLRERIPDGSLLRLVGKCLHVGVLDGVAPGEAWERRMKYKDQKPFIVTLRVINPAWSSSANGSTTCCAGPAT</sequence>
<dbReference type="Pfam" id="PF00078">
    <property type="entry name" value="RVT_1"/>
    <property type="match status" value="1"/>
</dbReference>
<reference evidence="2" key="1">
    <citation type="journal article" date="2015" name="Nature">
        <title>Complex archaea that bridge the gap between prokaryotes and eukaryotes.</title>
        <authorList>
            <person name="Spang A."/>
            <person name="Saw J.H."/>
            <person name="Jorgensen S.L."/>
            <person name="Zaremba-Niedzwiedzka K."/>
            <person name="Martijn J."/>
            <person name="Lind A.E."/>
            <person name="van Eijk R."/>
            <person name="Schleper C."/>
            <person name="Guy L."/>
            <person name="Ettema T.J."/>
        </authorList>
    </citation>
    <scope>NUCLEOTIDE SEQUENCE</scope>
</reference>
<dbReference type="PANTHER" id="PTHR34047">
    <property type="entry name" value="NUCLEAR INTRON MATURASE 1, MITOCHONDRIAL-RELATED"/>
    <property type="match status" value="1"/>
</dbReference>
<gene>
    <name evidence="2" type="ORF">LCGC14_0333400</name>
</gene>
<dbReference type="EMBL" id="LAZR01000236">
    <property type="protein sequence ID" value="KKN80147.1"/>
    <property type="molecule type" value="Genomic_DNA"/>
</dbReference>
<accession>A0A0F9TYT1</accession>
<dbReference type="PANTHER" id="PTHR34047:SF8">
    <property type="entry name" value="PROTEIN YKFC"/>
    <property type="match status" value="1"/>
</dbReference>
<dbReference type="InterPro" id="IPR043502">
    <property type="entry name" value="DNA/RNA_pol_sf"/>
</dbReference>
<comment type="caution">
    <text evidence="2">The sequence shown here is derived from an EMBL/GenBank/DDBJ whole genome shotgun (WGS) entry which is preliminary data.</text>
</comment>
<proteinExistence type="predicted"/>
<dbReference type="AlphaFoldDB" id="A0A0F9TYT1"/>
<evidence type="ECO:0000259" key="1">
    <source>
        <dbReference type="Pfam" id="PF00078"/>
    </source>
</evidence>
<dbReference type="SUPFAM" id="SSF56672">
    <property type="entry name" value="DNA/RNA polymerases"/>
    <property type="match status" value="1"/>
</dbReference>
<name>A0A0F9TYT1_9ZZZZ</name>
<dbReference type="InterPro" id="IPR000477">
    <property type="entry name" value="RT_dom"/>
</dbReference>
<protein>
    <recommendedName>
        <fullName evidence="1">Reverse transcriptase domain-containing protein</fullName>
    </recommendedName>
</protein>
<organism evidence="2">
    <name type="scientific">marine sediment metagenome</name>
    <dbReference type="NCBI Taxonomy" id="412755"/>
    <lineage>
        <taxon>unclassified sequences</taxon>
        <taxon>metagenomes</taxon>
        <taxon>ecological metagenomes</taxon>
    </lineage>
</organism>
<feature type="domain" description="Reverse transcriptase" evidence="1">
    <location>
        <begin position="94"/>
        <end position="186"/>
    </location>
</feature>
<evidence type="ECO:0000313" key="2">
    <source>
        <dbReference type="EMBL" id="KKN80147.1"/>
    </source>
</evidence>
<dbReference type="InterPro" id="IPR051083">
    <property type="entry name" value="GrpII_Intron_Splice-Mob/Def"/>
</dbReference>